<sequence>MVKTFLGAAILASSLFIAPVAWASGNEHVVDDATVETPGVCHLEAWTTRFSPRQGLVNLSPACTRKAWPRLELGAGIQHAWTADGASDTLAGPALKLNLLPEEKGLGLGLAGSAAYSVRAGRLETAGLIVPLTIPVGQRLRINLNAGWSYSRVAARRDAAFYGAQAELSLTRDLTLMAESFRRGGSRPGGQLGLRWNPAGGRFDFDFVAGRRIDGDSPRAVSLGVTVRR</sequence>
<name>A0A6G4QUS2_9CAUL</name>
<evidence type="ECO:0000313" key="2">
    <source>
        <dbReference type="EMBL" id="NGM49370.1"/>
    </source>
</evidence>
<dbReference type="EMBL" id="JAAKGT010000002">
    <property type="protein sequence ID" value="NGM49370.1"/>
    <property type="molecule type" value="Genomic_DNA"/>
</dbReference>
<gene>
    <name evidence="2" type="ORF">G5B46_07115</name>
</gene>
<accession>A0A6G4QUS2</accession>
<keyword evidence="1" id="KW-0732">Signal</keyword>
<organism evidence="2">
    <name type="scientific">Caulobacter sp. 602-2</name>
    <dbReference type="NCBI Taxonomy" id="2710887"/>
    <lineage>
        <taxon>Bacteria</taxon>
        <taxon>Pseudomonadati</taxon>
        <taxon>Pseudomonadota</taxon>
        <taxon>Alphaproteobacteria</taxon>
        <taxon>Caulobacterales</taxon>
        <taxon>Caulobacteraceae</taxon>
        <taxon>Caulobacter</taxon>
    </lineage>
</organism>
<dbReference type="AlphaFoldDB" id="A0A6G4QUS2"/>
<protein>
    <submittedName>
        <fullName evidence="2">Uncharacterized protein</fullName>
    </submittedName>
</protein>
<feature type="chain" id="PRO_5026205932" evidence="1">
    <location>
        <begin position="24"/>
        <end position="229"/>
    </location>
</feature>
<reference evidence="2" key="1">
    <citation type="submission" date="2020-02" db="EMBL/GenBank/DDBJ databases">
        <authorList>
            <person name="Gao J."/>
            <person name="Sun J."/>
        </authorList>
    </citation>
    <scope>NUCLEOTIDE SEQUENCE</scope>
    <source>
        <strain evidence="2">602-2</strain>
    </source>
</reference>
<evidence type="ECO:0000256" key="1">
    <source>
        <dbReference type="SAM" id="SignalP"/>
    </source>
</evidence>
<proteinExistence type="predicted"/>
<feature type="signal peptide" evidence="1">
    <location>
        <begin position="1"/>
        <end position="23"/>
    </location>
</feature>
<comment type="caution">
    <text evidence="2">The sequence shown here is derived from an EMBL/GenBank/DDBJ whole genome shotgun (WGS) entry which is preliminary data.</text>
</comment>